<dbReference type="Pfam" id="PF11162">
    <property type="entry name" value="DUF2946"/>
    <property type="match status" value="1"/>
</dbReference>
<dbReference type="AlphaFoldDB" id="A0A076PJD0"/>
<dbReference type="InterPro" id="IPR021333">
    <property type="entry name" value="DUF2946"/>
</dbReference>
<reference evidence="1 2" key="1">
    <citation type="journal article" date="2014" name="Genome Announc.">
        <title>Complete Genome Sequence of Polychlorinated Biphenyl Degrader Comamonas testosteroni TK102 (NBRC 109938).</title>
        <authorList>
            <person name="Fukuda K."/>
            <person name="Hosoyama A."/>
            <person name="Tsuchikane K."/>
            <person name="Ohji S."/>
            <person name="Yamazoe A."/>
            <person name="Fujita N."/>
            <person name="Shintani M."/>
            <person name="Kimbara K."/>
        </authorList>
    </citation>
    <scope>NUCLEOTIDE SEQUENCE [LARGE SCALE GENOMIC DNA]</scope>
    <source>
        <strain evidence="1">TK102</strain>
    </source>
</reference>
<proteinExistence type="predicted"/>
<gene>
    <name evidence="1" type="ORF">O987_03335</name>
</gene>
<evidence type="ECO:0008006" key="3">
    <source>
        <dbReference type="Google" id="ProtNLM"/>
    </source>
</evidence>
<name>A0A076PJD0_COMTE</name>
<dbReference type="HOGENOM" id="CLU_2011525_0_0_4"/>
<dbReference type="EMBL" id="CP006704">
    <property type="protein sequence ID" value="AIJ44836.1"/>
    <property type="molecule type" value="Genomic_DNA"/>
</dbReference>
<sequence>MIRTHIRSAHPMTLQQLRRIATCLLGRCVLAWLALSMGVAAAAPLIQSQGFELICTSTGAVKLIVKGEDGGSALGAGHLDCPMCLPHAAPPPPALQLPPPTESPLWHAQQPVERARIAAITAAPLPARGPPPAYL</sequence>
<evidence type="ECO:0000313" key="1">
    <source>
        <dbReference type="EMBL" id="AIJ44836.1"/>
    </source>
</evidence>
<protein>
    <recommendedName>
        <fullName evidence="3">DUF2946 domain-containing protein</fullName>
    </recommendedName>
</protein>
<organism evidence="1 2">
    <name type="scientific">Comamonas testosteroni TK102</name>
    <dbReference type="NCBI Taxonomy" id="1392005"/>
    <lineage>
        <taxon>Bacteria</taxon>
        <taxon>Pseudomonadati</taxon>
        <taxon>Pseudomonadota</taxon>
        <taxon>Betaproteobacteria</taxon>
        <taxon>Burkholderiales</taxon>
        <taxon>Comamonadaceae</taxon>
        <taxon>Comamonas</taxon>
    </lineage>
</organism>
<dbReference type="Proteomes" id="UP000028782">
    <property type="component" value="Chromosome"/>
</dbReference>
<evidence type="ECO:0000313" key="2">
    <source>
        <dbReference type="Proteomes" id="UP000028782"/>
    </source>
</evidence>
<accession>A0A076PJD0</accession>
<dbReference type="KEGG" id="ctes:O987_03335"/>